<sequence length="63" mass="6325">MELDQFFLLALAEGIEVSSFELRKGAVISKRISVLNDLAFRAVAGAGVAGAGFAAALGAAAGD</sequence>
<gene>
    <name evidence="2" type="ORF">L195_g005296</name>
</gene>
<feature type="transmembrane region" description="Helical" evidence="1">
    <location>
        <begin position="38"/>
        <end position="61"/>
    </location>
</feature>
<proteinExistence type="predicted"/>
<protein>
    <submittedName>
        <fullName evidence="2">Uncharacterized protein</fullName>
    </submittedName>
</protein>
<evidence type="ECO:0000313" key="2">
    <source>
        <dbReference type="EMBL" id="PNY08764.1"/>
    </source>
</evidence>
<evidence type="ECO:0000256" key="1">
    <source>
        <dbReference type="SAM" id="Phobius"/>
    </source>
</evidence>
<keyword evidence="1" id="KW-0812">Transmembrane</keyword>
<reference evidence="2 3" key="2">
    <citation type="journal article" date="2017" name="Front. Plant Sci.">
        <title>Gene Classification and Mining of Molecular Markers Useful in Red Clover (Trifolium pratense) Breeding.</title>
        <authorList>
            <person name="Istvanek J."/>
            <person name="Dluhosova J."/>
            <person name="Dluhos P."/>
            <person name="Patkova L."/>
            <person name="Nedelnik J."/>
            <person name="Repkova J."/>
        </authorList>
    </citation>
    <scope>NUCLEOTIDE SEQUENCE [LARGE SCALE GENOMIC DNA]</scope>
    <source>
        <strain evidence="3">cv. Tatra</strain>
        <tissue evidence="2">Young leaves</tissue>
    </source>
</reference>
<keyword evidence="1" id="KW-1133">Transmembrane helix</keyword>
<organism evidence="2 3">
    <name type="scientific">Trifolium pratense</name>
    <name type="common">Red clover</name>
    <dbReference type="NCBI Taxonomy" id="57577"/>
    <lineage>
        <taxon>Eukaryota</taxon>
        <taxon>Viridiplantae</taxon>
        <taxon>Streptophyta</taxon>
        <taxon>Embryophyta</taxon>
        <taxon>Tracheophyta</taxon>
        <taxon>Spermatophyta</taxon>
        <taxon>Magnoliopsida</taxon>
        <taxon>eudicotyledons</taxon>
        <taxon>Gunneridae</taxon>
        <taxon>Pentapetalae</taxon>
        <taxon>rosids</taxon>
        <taxon>fabids</taxon>
        <taxon>Fabales</taxon>
        <taxon>Fabaceae</taxon>
        <taxon>Papilionoideae</taxon>
        <taxon>50 kb inversion clade</taxon>
        <taxon>NPAAA clade</taxon>
        <taxon>Hologalegina</taxon>
        <taxon>IRL clade</taxon>
        <taxon>Trifolieae</taxon>
        <taxon>Trifolium</taxon>
    </lineage>
</organism>
<keyword evidence="1" id="KW-0472">Membrane</keyword>
<dbReference type="AlphaFoldDB" id="A0A2K3P0E7"/>
<evidence type="ECO:0000313" key="3">
    <source>
        <dbReference type="Proteomes" id="UP000236291"/>
    </source>
</evidence>
<dbReference type="EMBL" id="ASHM01002721">
    <property type="protein sequence ID" value="PNY08764.1"/>
    <property type="molecule type" value="Genomic_DNA"/>
</dbReference>
<accession>A0A2K3P0E7</accession>
<dbReference type="Proteomes" id="UP000236291">
    <property type="component" value="Unassembled WGS sequence"/>
</dbReference>
<comment type="caution">
    <text evidence="2">The sequence shown here is derived from an EMBL/GenBank/DDBJ whole genome shotgun (WGS) entry which is preliminary data.</text>
</comment>
<name>A0A2K3P0E7_TRIPR</name>
<reference evidence="2 3" key="1">
    <citation type="journal article" date="2014" name="Am. J. Bot.">
        <title>Genome assembly and annotation for red clover (Trifolium pratense; Fabaceae).</title>
        <authorList>
            <person name="Istvanek J."/>
            <person name="Jaros M."/>
            <person name="Krenek A."/>
            <person name="Repkova J."/>
        </authorList>
    </citation>
    <scope>NUCLEOTIDE SEQUENCE [LARGE SCALE GENOMIC DNA]</scope>
    <source>
        <strain evidence="3">cv. Tatra</strain>
        <tissue evidence="2">Young leaves</tissue>
    </source>
</reference>